<proteinExistence type="predicted"/>
<dbReference type="InterPro" id="IPR006652">
    <property type="entry name" value="Kelch_1"/>
</dbReference>
<keyword evidence="1" id="KW-0880">Kelch repeat</keyword>
<dbReference type="InterPro" id="IPR015915">
    <property type="entry name" value="Kelch-typ_b-propeller"/>
</dbReference>
<evidence type="ECO:0000259" key="3">
    <source>
        <dbReference type="PROSITE" id="PS50097"/>
    </source>
</evidence>
<evidence type="ECO:0000313" key="4">
    <source>
        <dbReference type="EMBL" id="CDW48382.1"/>
    </source>
</evidence>
<protein>
    <recommendedName>
        <fullName evidence="3">BTB domain-containing protein</fullName>
    </recommendedName>
</protein>
<feature type="domain" description="BTB" evidence="3">
    <location>
        <begin position="35"/>
        <end position="102"/>
    </location>
</feature>
<dbReference type="InterPro" id="IPR011333">
    <property type="entry name" value="SKP1/BTB/POZ_sf"/>
</dbReference>
<dbReference type="Gene3D" id="3.30.710.10">
    <property type="entry name" value="Potassium Channel Kv1.1, Chain A"/>
    <property type="match status" value="1"/>
</dbReference>
<dbReference type="InterPro" id="IPR000210">
    <property type="entry name" value="BTB/POZ_dom"/>
</dbReference>
<dbReference type="Gene3D" id="2.120.10.80">
    <property type="entry name" value="Kelch-type beta propeller"/>
    <property type="match status" value="2"/>
</dbReference>
<dbReference type="OrthoDB" id="6620694at2759"/>
<dbReference type="EMBL" id="HACA01031021">
    <property type="protein sequence ID" value="CDW48382.1"/>
    <property type="molecule type" value="Transcribed_RNA"/>
</dbReference>
<dbReference type="Pfam" id="PF01344">
    <property type="entry name" value="Kelch_1"/>
    <property type="match status" value="2"/>
</dbReference>
<dbReference type="AlphaFoldDB" id="A0A0K2VDY7"/>
<evidence type="ECO:0000256" key="2">
    <source>
        <dbReference type="ARBA" id="ARBA00022737"/>
    </source>
</evidence>
<reference evidence="4" key="1">
    <citation type="submission" date="2014-05" db="EMBL/GenBank/DDBJ databases">
        <authorList>
            <person name="Chronopoulou M."/>
        </authorList>
    </citation>
    <scope>NUCLEOTIDE SEQUENCE</scope>
    <source>
        <tissue evidence="4">Whole organism</tissue>
    </source>
</reference>
<dbReference type="CDD" id="cd18186">
    <property type="entry name" value="BTB_POZ_ZBTB_KLHL-like"/>
    <property type="match status" value="1"/>
</dbReference>
<organism evidence="4">
    <name type="scientific">Lepeophtheirus salmonis</name>
    <name type="common">Salmon louse</name>
    <name type="synonym">Caligus salmonis</name>
    <dbReference type="NCBI Taxonomy" id="72036"/>
    <lineage>
        <taxon>Eukaryota</taxon>
        <taxon>Metazoa</taxon>
        <taxon>Ecdysozoa</taxon>
        <taxon>Arthropoda</taxon>
        <taxon>Crustacea</taxon>
        <taxon>Multicrustacea</taxon>
        <taxon>Hexanauplia</taxon>
        <taxon>Copepoda</taxon>
        <taxon>Siphonostomatoida</taxon>
        <taxon>Caligidae</taxon>
        <taxon>Lepeophtheirus</taxon>
    </lineage>
</organism>
<dbReference type="SUPFAM" id="SSF54695">
    <property type="entry name" value="POZ domain"/>
    <property type="match status" value="1"/>
</dbReference>
<name>A0A0K2VDY7_LEPSM</name>
<evidence type="ECO:0000256" key="1">
    <source>
        <dbReference type="ARBA" id="ARBA00022441"/>
    </source>
</evidence>
<keyword evidence="2" id="KW-0677">Repeat</keyword>
<dbReference type="SMART" id="SM00612">
    <property type="entry name" value="Kelch"/>
    <property type="match status" value="2"/>
</dbReference>
<dbReference type="GO" id="GO:0003779">
    <property type="term" value="F:actin binding"/>
    <property type="evidence" value="ECO:0007669"/>
    <property type="project" value="UniProtKB-KW"/>
</dbReference>
<sequence>MIETIKGDKLILRCNHASKDFLSHITKYRINGAFTDITLETQGESIHAHKIILSACSPYFEKMFTQDFIENKYSSINLEMCSDESLRALVDYMYNGILEVDQRNVEELLKTGDFLLLEDTRAAILRYLQQTLTNENCIRSLFQGRLYCCNLLVSSALRYLKCHYHSIYEENTSFGKIPYEDMKNLFSHYSSIFIRGDSEPVPVLTQSVLKWNEFNNIPLDQLWLEVLQHLDYDRKYISLLPLYLQSKVVDKPDSTAPKSKRLNQFLIAVAFDEKEIEYLDLDNIDDGWNILTEIPSMRYGLCGASLTTSGNKIYITGGVGSGGIMKPLKRLLIYDLVCNTWSNGPDMIQARRCHGSCIHKSYLYVFGGEDEGCEVMEKFDFESGQWSYGTETPPIGKIQSFSYLCSTELSLMCLNNYGDYNHREDWTLDYNNNWIRFEVERLPRDHPGFGRDPRGYILIIGGKQESNGYLPMTEVLLNDETYGNKWASIGELNKARASPGVSSSMKNGTIYVVGGKGSEGSTEILEQGSESWKIISNISLKYPEQEYVSAILNR</sequence>
<dbReference type="SUPFAM" id="SSF117281">
    <property type="entry name" value="Kelch motif"/>
    <property type="match status" value="1"/>
</dbReference>
<accession>A0A0K2VDY7</accession>
<dbReference type="SMART" id="SM00225">
    <property type="entry name" value="BTB"/>
    <property type="match status" value="1"/>
</dbReference>
<dbReference type="PANTHER" id="PTHR45632">
    <property type="entry name" value="LD33804P"/>
    <property type="match status" value="1"/>
</dbReference>
<dbReference type="PANTHER" id="PTHR45632:SF3">
    <property type="entry name" value="KELCH-LIKE PROTEIN 32"/>
    <property type="match status" value="1"/>
</dbReference>
<dbReference type="CDD" id="cd14733">
    <property type="entry name" value="BACK"/>
    <property type="match status" value="1"/>
</dbReference>
<dbReference type="Pfam" id="PF00651">
    <property type="entry name" value="BTB"/>
    <property type="match status" value="1"/>
</dbReference>
<dbReference type="PROSITE" id="PS50097">
    <property type="entry name" value="BTB"/>
    <property type="match status" value="1"/>
</dbReference>